<proteinExistence type="predicted"/>
<gene>
    <name evidence="1" type="ORF">NCTC13032_02150</name>
</gene>
<dbReference type="Proteomes" id="UP000310719">
    <property type="component" value="Chromosome"/>
</dbReference>
<evidence type="ECO:0000313" key="1">
    <source>
        <dbReference type="EMBL" id="VTP65687.1"/>
    </source>
</evidence>
<organism evidence="1 2">
    <name type="scientific">Leclercia adecarboxylata</name>
    <dbReference type="NCBI Taxonomy" id="83655"/>
    <lineage>
        <taxon>Bacteria</taxon>
        <taxon>Pseudomonadati</taxon>
        <taxon>Pseudomonadota</taxon>
        <taxon>Gammaproteobacteria</taxon>
        <taxon>Enterobacterales</taxon>
        <taxon>Enterobacteriaceae</taxon>
        <taxon>Leclercia</taxon>
    </lineage>
</organism>
<dbReference type="InterPro" id="IPR016181">
    <property type="entry name" value="Acyl_CoA_acyltransferase"/>
</dbReference>
<dbReference type="SUPFAM" id="SSF55729">
    <property type="entry name" value="Acyl-CoA N-acyltransferases (Nat)"/>
    <property type="match status" value="1"/>
</dbReference>
<dbReference type="AlphaFoldDB" id="A0A4U9HNB8"/>
<reference evidence="1 2" key="1">
    <citation type="submission" date="2019-05" db="EMBL/GenBank/DDBJ databases">
        <authorList>
            <consortium name="Pathogen Informatics"/>
        </authorList>
    </citation>
    <scope>NUCLEOTIDE SEQUENCE [LARGE SCALE GENOMIC DNA]</scope>
    <source>
        <strain evidence="1 2">NCTC13032</strain>
    </source>
</reference>
<name>A0A4U9HNB8_9ENTR</name>
<protein>
    <recommendedName>
        <fullName evidence="3">Acetyltransferase</fullName>
    </recommendedName>
</protein>
<dbReference type="Gene3D" id="3.40.630.30">
    <property type="match status" value="1"/>
</dbReference>
<dbReference type="EMBL" id="LR590464">
    <property type="protein sequence ID" value="VTP65687.1"/>
    <property type="molecule type" value="Genomic_DNA"/>
</dbReference>
<evidence type="ECO:0008006" key="3">
    <source>
        <dbReference type="Google" id="ProtNLM"/>
    </source>
</evidence>
<accession>A0A4U9HNB8</accession>
<evidence type="ECO:0000313" key="2">
    <source>
        <dbReference type="Proteomes" id="UP000310719"/>
    </source>
</evidence>
<sequence length="73" mass="8471">MVKVREAKAEDYEAWLRLWNGYLSFYGTDLDEAVTLATWHRVLSAIPVCFADWQKPNKGWWGSRFVCCMKAPG</sequence>